<gene>
    <name evidence="7" type="ORF">LGLO00237_LOCUS28133</name>
</gene>
<evidence type="ECO:0000256" key="6">
    <source>
        <dbReference type="SAM" id="Phobius"/>
    </source>
</evidence>
<dbReference type="PANTHER" id="PTHR16119:SF17">
    <property type="entry name" value="TRANSMEMBRANE PROTEIN 144"/>
    <property type="match status" value="1"/>
</dbReference>
<keyword evidence="5 6" id="KW-0472">Membrane</keyword>
<sequence length="341" mass="35724">MAEVSTEGYLGLALTGVAVSLLGWGSFTLPMKTKAVQDANLHPIVFNVYMGLGVALSSLPILLFQPFAWTWWSTAGAALFAPGSLFCVLTVEWIGIAKGQAIWAGCVALQSFLCGLIGFQEYPQDFPMTIVGLITLLAGIGSLAFVEPAKPEEEKGQKQPLLDAAGDSAENGAAYAPADRAEAKEPQLLKGLFGCMMIGLLCGSCMVPFRLAPVVPFQNGIDSMIYAVGFGVSLAVINILILCAYCMVEVPPLHLSTCFLPGLLSGVLWNMGNIGVIFACLPPLGLAVGYPLTQCCLLVAGLWGILFYGEIRGVKAISTFFGGAAVVITGACLLGIYGQAA</sequence>
<evidence type="ECO:0000256" key="3">
    <source>
        <dbReference type="ARBA" id="ARBA00022692"/>
    </source>
</evidence>
<dbReference type="GO" id="GO:0015144">
    <property type="term" value="F:carbohydrate transmembrane transporter activity"/>
    <property type="evidence" value="ECO:0007669"/>
    <property type="project" value="InterPro"/>
</dbReference>
<organism evidence="7">
    <name type="scientific">Lotharella globosa</name>
    <dbReference type="NCBI Taxonomy" id="91324"/>
    <lineage>
        <taxon>Eukaryota</taxon>
        <taxon>Sar</taxon>
        <taxon>Rhizaria</taxon>
        <taxon>Cercozoa</taxon>
        <taxon>Chlorarachniophyceae</taxon>
        <taxon>Lotharella</taxon>
    </lineage>
</organism>
<feature type="transmembrane region" description="Helical" evidence="6">
    <location>
        <begin position="260"/>
        <end position="284"/>
    </location>
</feature>
<feature type="transmembrane region" description="Helical" evidence="6">
    <location>
        <begin position="290"/>
        <end position="308"/>
    </location>
</feature>
<protein>
    <recommendedName>
        <fullName evidence="8">EamA domain-containing protein</fullName>
    </recommendedName>
</protein>
<feature type="transmembrane region" description="Helical" evidence="6">
    <location>
        <begin position="224"/>
        <end position="248"/>
    </location>
</feature>
<evidence type="ECO:0000256" key="5">
    <source>
        <dbReference type="ARBA" id="ARBA00023136"/>
    </source>
</evidence>
<evidence type="ECO:0000256" key="4">
    <source>
        <dbReference type="ARBA" id="ARBA00022989"/>
    </source>
</evidence>
<feature type="transmembrane region" description="Helical" evidence="6">
    <location>
        <begin position="69"/>
        <end position="89"/>
    </location>
</feature>
<evidence type="ECO:0000313" key="7">
    <source>
        <dbReference type="EMBL" id="CAE0676355.1"/>
    </source>
</evidence>
<keyword evidence="4 6" id="KW-1133">Transmembrane helix</keyword>
<dbReference type="AlphaFoldDB" id="A0A6V3RVQ9"/>
<feature type="transmembrane region" description="Helical" evidence="6">
    <location>
        <begin position="41"/>
        <end position="63"/>
    </location>
</feature>
<feature type="transmembrane region" description="Helical" evidence="6">
    <location>
        <begin position="101"/>
        <end position="120"/>
    </location>
</feature>
<feature type="transmembrane region" description="Helical" evidence="6">
    <location>
        <begin position="320"/>
        <end position="340"/>
    </location>
</feature>
<dbReference type="GO" id="GO:0016020">
    <property type="term" value="C:membrane"/>
    <property type="evidence" value="ECO:0007669"/>
    <property type="project" value="UniProtKB-SubCell"/>
</dbReference>
<name>A0A6V3RVQ9_9EUKA</name>
<feature type="transmembrane region" description="Helical" evidence="6">
    <location>
        <begin position="12"/>
        <end position="29"/>
    </location>
</feature>
<accession>A0A6V3RVQ9</accession>
<dbReference type="PANTHER" id="PTHR16119">
    <property type="entry name" value="TRANSMEMBRANE PROTEIN 144"/>
    <property type="match status" value="1"/>
</dbReference>
<evidence type="ECO:0008006" key="8">
    <source>
        <dbReference type="Google" id="ProtNLM"/>
    </source>
</evidence>
<dbReference type="EMBL" id="HBIV01039625">
    <property type="protein sequence ID" value="CAE0676355.1"/>
    <property type="molecule type" value="Transcribed_RNA"/>
</dbReference>
<dbReference type="InterPro" id="IPR010651">
    <property type="entry name" value="Sugar_transport"/>
</dbReference>
<feature type="transmembrane region" description="Helical" evidence="6">
    <location>
        <begin position="126"/>
        <end position="146"/>
    </location>
</feature>
<reference evidence="7" key="1">
    <citation type="submission" date="2021-01" db="EMBL/GenBank/DDBJ databases">
        <authorList>
            <person name="Corre E."/>
            <person name="Pelletier E."/>
            <person name="Niang G."/>
            <person name="Scheremetjew M."/>
            <person name="Finn R."/>
            <person name="Kale V."/>
            <person name="Holt S."/>
            <person name="Cochrane G."/>
            <person name="Meng A."/>
            <person name="Brown T."/>
            <person name="Cohen L."/>
        </authorList>
    </citation>
    <scope>NUCLEOTIDE SEQUENCE</scope>
    <source>
        <strain evidence="7">CCCM811</strain>
    </source>
</reference>
<dbReference type="InterPro" id="IPR012435">
    <property type="entry name" value="TMEM144"/>
</dbReference>
<evidence type="ECO:0000256" key="2">
    <source>
        <dbReference type="ARBA" id="ARBA00005731"/>
    </source>
</evidence>
<comment type="similarity">
    <text evidence="2">Belongs to the TMEM144 family.</text>
</comment>
<evidence type="ECO:0000256" key="1">
    <source>
        <dbReference type="ARBA" id="ARBA00004141"/>
    </source>
</evidence>
<proteinExistence type="inferred from homology"/>
<dbReference type="Pfam" id="PF07857">
    <property type="entry name" value="TMEM144"/>
    <property type="match status" value="1"/>
</dbReference>
<comment type="subcellular location">
    <subcellularLocation>
        <location evidence="1">Membrane</location>
        <topology evidence="1">Multi-pass membrane protein</topology>
    </subcellularLocation>
</comment>
<feature type="transmembrane region" description="Helical" evidence="6">
    <location>
        <begin position="192"/>
        <end position="212"/>
    </location>
</feature>
<keyword evidence="3 6" id="KW-0812">Transmembrane</keyword>